<comment type="caution">
    <text evidence="1">The sequence shown here is derived from an EMBL/GenBank/DDBJ whole genome shotgun (WGS) entry which is preliminary data.</text>
</comment>
<proteinExistence type="predicted"/>
<dbReference type="AlphaFoldDB" id="A0AAN9MX38"/>
<evidence type="ECO:0000313" key="1">
    <source>
        <dbReference type="EMBL" id="KAK7360043.1"/>
    </source>
</evidence>
<evidence type="ECO:0000313" key="2">
    <source>
        <dbReference type="Proteomes" id="UP001367508"/>
    </source>
</evidence>
<organism evidence="1 2">
    <name type="scientific">Canavalia gladiata</name>
    <name type="common">Sword bean</name>
    <name type="synonym">Dolichos gladiatus</name>
    <dbReference type="NCBI Taxonomy" id="3824"/>
    <lineage>
        <taxon>Eukaryota</taxon>
        <taxon>Viridiplantae</taxon>
        <taxon>Streptophyta</taxon>
        <taxon>Embryophyta</taxon>
        <taxon>Tracheophyta</taxon>
        <taxon>Spermatophyta</taxon>
        <taxon>Magnoliopsida</taxon>
        <taxon>eudicotyledons</taxon>
        <taxon>Gunneridae</taxon>
        <taxon>Pentapetalae</taxon>
        <taxon>rosids</taxon>
        <taxon>fabids</taxon>
        <taxon>Fabales</taxon>
        <taxon>Fabaceae</taxon>
        <taxon>Papilionoideae</taxon>
        <taxon>50 kb inversion clade</taxon>
        <taxon>NPAAA clade</taxon>
        <taxon>indigoferoid/millettioid clade</taxon>
        <taxon>Phaseoleae</taxon>
        <taxon>Canavalia</taxon>
    </lineage>
</organism>
<keyword evidence="2" id="KW-1185">Reference proteome</keyword>
<accession>A0AAN9MX38</accession>
<protein>
    <submittedName>
        <fullName evidence="1">Uncharacterized protein</fullName>
    </submittedName>
</protein>
<dbReference type="Proteomes" id="UP001367508">
    <property type="component" value="Unassembled WGS sequence"/>
</dbReference>
<reference evidence="1 2" key="1">
    <citation type="submission" date="2024-01" db="EMBL/GenBank/DDBJ databases">
        <title>The genomes of 5 underutilized Papilionoideae crops provide insights into root nodulation and disease resistanc.</title>
        <authorList>
            <person name="Jiang F."/>
        </authorList>
    </citation>
    <scope>NUCLEOTIDE SEQUENCE [LARGE SCALE GENOMIC DNA]</scope>
    <source>
        <strain evidence="1">LVBAO_FW01</strain>
        <tissue evidence="1">Leaves</tissue>
    </source>
</reference>
<gene>
    <name evidence="1" type="ORF">VNO77_02015</name>
</gene>
<sequence>MDFESKVFAPPDTFGGTHLLKSGEANNLLEFCFVYDVLCALLKLVVFRGQQSSVIPLPKKAVYTIQFLRMGY</sequence>
<name>A0AAN9MX38_CANGL</name>
<dbReference type="EMBL" id="JAYMYQ010000001">
    <property type="protein sequence ID" value="KAK7360043.1"/>
    <property type="molecule type" value="Genomic_DNA"/>
</dbReference>